<keyword evidence="3" id="KW-0285">Flavoprotein</keyword>
<comment type="similarity">
    <text evidence="2">Belongs to the FAD-binding monooxygenase family.</text>
</comment>
<keyword evidence="4" id="KW-0274">FAD</keyword>
<reference evidence="7 8" key="1">
    <citation type="submission" date="2020-03" db="EMBL/GenBank/DDBJ databases">
        <title>Nocardioides sp. nov., isolated from fish.</title>
        <authorList>
            <person name="Hyun D.-W."/>
            <person name="Bae J.-W."/>
        </authorList>
    </citation>
    <scope>NUCLEOTIDE SEQUENCE [LARGE SCALE GENOMIC DNA]</scope>
    <source>
        <strain evidence="7 8">HDW12A</strain>
    </source>
</reference>
<evidence type="ECO:0000313" key="8">
    <source>
        <dbReference type="Proteomes" id="UP000502035"/>
    </source>
</evidence>
<name>A0A6G7YK80_9ACTN</name>
<evidence type="ECO:0000256" key="3">
    <source>
        <dbReference type="ARBA" id="ARBA00022630"/>
    </source>
</evidence>
<evidence type="ECO:0000256" key="2">
    <source>
        <dbReference type="ARBA" id="ARBA00010139"/>
    </source>
</evidence>
<dbReference type="KEGG" id="npi:G7071_18590"/>
<dbReference type="InterPro" id="IPR050346">
    <property type="entry name" value="FMO-like"/>
</dbReference>
<sequence length="458" mass="51192">MAYSVKQSHRAPAVTTSVPVDETLPRACIIGAGSSGIAAAKQLYLAGVPFDCFEAGSAIGGNWVYQNPNGRSACYETLEINTSCPRMAFSDFPMPADYPDYARHDQVHAYFEDYVDHFGFRHTITFDTEVQDVSRTDDGRWRVRVSGPEGVREETYDAVLVANGHHWDARWPEPAYPGHFDGEQMHAHDYRNGDQLEGRDVVVVGAGNSAMDITVEASHRARTTTWSVRRPEWVLKKFFLGQASDQVALPGWLPWWVTGVRLAIGARAAGDLTKYGVPKPAHAPGRSHPVQSQQIRERLEAGAVTARPGIERLDGDRVVFVDGSSAPADLIVWATGYRVSFPFLDHSLVDPRNNDFPLWKRTVHPDLPGLYFLGLVQPIGAVMPIAESQGAWIAEMLTGDYVRPAPRLVRRQMLEDHARNKRQFYASPRHTMQVDFDAYLWDLARERKRGRKRAGTGK</sequence>
<dbReference type="GO" id="GO:0050661">
    <property type="term" value="F:NADP binding"/>
    <property type="evidence" value="ECO:0007669"/>
    <property type="project" value="InterPro"/>
</dbReference>
<comment type="similarity">
    <text evidence="1">Belongs to the FMO family.</text>
</comment>
<dbReference type="GO" id="GO:0004499">
    <property type="term" value="F:N,N-dimethylaniline monooxygenase activity"/>
    <property type="evidence" value="ECO:0007669"/>
    <property type="project" value="InterPro"/>
</dbReference>
<keyword evidence="6" id="KW-0560">Oxidoreductase</keyword>
<dbReference type="AlphaFoldDB" id="A0A6G7YK80"/>
<proteinExistence type="inferred from homology"/>
<dbReference type="PRINTS" id="PR00370">
    <property type="entry name" value="FMOXYGENASE"/>
</dbReference>
<organism evidence="7 8">
    <name type="scientific">Nocardioides piscis</name>
    <dbReference type="NCBI Taxonomy" id="2714938"/>
    <lineage>
        <taxon>Bacteria</taxon>
        <taxon>Bacillati</taxon>
        <taxon>Actinomycetota</taxon>
        <taxon>Actinomycetes</taxon>
        <taxon>Propionibacteriales</taxon>
        <taxon>Nocardioidaceae</taxon>
        <taxon>Nocardioides</taxon>
    </lineage>
</organism>
<dbReference type="InterPro" id="IPR036188">
    <property type="entry name" value="FAD/NAD-bd_sf"/>
</dbReference>
<evidence type="ECO:0000256" key="5">
    <source>
        <dbReference type="ARBA" id="ARBA00022857"/>
    </source>
</evidence>
<dbReference type="Proteomes" id="UP000502035">
    <property type="component" value="Chromosome"/>
</dbReference>
<keyword evidence="8" id="KW-1185">Reference proteome</keyword>
<dbReference type="PANTHER" id="PTHR23023">
    <property type="entry name" value="DIMETHYLANILINE MONOOXYGENASE"/>
    <property type="match status" value="1"/>
</dbReference>
<dbReference type="EMBL" id="CP049866">
    <property type="protein sequence ID" value="QIK77140.1"/>
    <property type="molecule type" value="Genomic_DNA"/>
</dbReference>
<evidence type="ECO:0000313" key="7">
    <source>
        <dbReference type="EMBL" id="QIK77140.1"/>
    </source>
</evidence>
<dbReference type="Pfam" id="PF00743">
    <property type="entry name" value="FMO-like"/>
    <property type="match status" value="1"/>
</dbReference>
<evidence type="ECO:0000256" key="1">
    <source>
        <dbReference type="ARBA" id="ARBA00009183"/>
    </source>
</evidence>
<keyword evidence="5" id="KW-0521">NADP</keyword>
<dbReference type="SUPFAM" id="SSF51905">
    <property type="entry name" value="FAD/NAD(P)-binding domain"/>
    <property type="match status" value="2"/>
</dbReference>
<evidence type="ECO:0000256" key="6">
    <source>
        <dbReference type="ARBA" id="ARBA00023002"/>
    </source>
</evidence>
<dbReference type="InterPro" id="IPR000960">
    <property type="entry name" value="Flavin_mOase"/>
</dbReference>
<dbReference type="Gene3D" id="3.50.50.60">
    <property type="entry name" value="FAD/NAD(P)-binding domain"/>
    <property type="match status" value="1"/>
</dbReference>
<dbReference type="PIRSF" id="PIRSF000332">
    <property type="entry name" value="FMO"/>
    <property type="match status" value="1"/>
</dbReference>
<gene>
    <name evidence="7" type="ORF">G7071_18590</name>
</gene>
<dbReference type="GO" id="GO:0050660">
    <property type="term" value="F:flavin adenine dinucleotide binding"/>
    <property type="evidence" value="ECO:0007669"/>
    <property type="project" value="InterPro"/>
</dbReference>
<dbReference type="InterPro" id="IPR020946">
    <property type="entry name" value="Flavin_mOase-like"/>
</dbReference>
<dbReference type="RefSeq" id="WP_166320823.1">
    <property type="nucleotide sequence ID" value="NZ_CP049866.1"/>
</dbReference>
<evidence type="ECO:0000256" key="4">
    <source>
        <dbReference type="ARBA" id="ARBA00022827"/>
    </source>
</evidence>
<accession>A0A6G7YK80</accession>
<protein>
    <submittedName>
        <fullName evidence="7">NAD(P)-binding domain-containing protein</fullName>
    </submittedName>
</protein>